<dbReference type="EMBL" id="KL584767">
    <property type="protein sequence ID" value="KEQ93013.1"/>
    <property type="molecule type" value="Genomic_DNA"/>
</dbReference>
<evidence type="ECO:0000256" key="2">
    <source>
        <dbReference type="ARBA" id="ARBA00005336"/>
    </source>
</evidence>
<name>A0A074Y5D6_AURSE</name>
<evidence type="ECO:0000256" key="3">
    <source>
        <dbReference type="ARBA" id="ARBA00012744"/>
    </source>
</evidence>
<evidence type="ECO:0000256" key="5">
    <source>
        <dbReference type="ARBA" id="ARBA00023277"/>
    </source>
</evidence>
<comment type="similarity">
    <text evidence="2">Belongs to the glycosyl hydrolase 3 family.</text>
</comment>
<dbReference type="InterPro" id="IPR050288">
    <property type="entry name" value="Cellulose_deg_GH3"/>
</dbReference>
<dbReference type="PANTHER" id="PTHR42715">
    <property type="entry name" value="BETA-GLUCOSIDASE"/>
    <property type="match status" value="1"/>
</dbReference>
<feature type="domain" description="Glycoside hydrolase family 3 C-terminal" evidence="7">
    <location>
        <begin position="87"/>
        <end position="217"/>
    </location>
</feature>
<evidence type="ECO:0000313" key="9">
    <source>
        <dbReference type="Proteomes" id="UP000030641"/>
    </source>
</evidence>
<evidence type="ECO:0000256" key="1">
    <source>
        <dbReference type="ARBA" id="ARBA00000448"/>
    </source>
</evidence>
<dbReference type="GO" id="GO:0008422">
    <property type="term" value="F:beta-glucosidase activity"/>
    <property type="evidence" value="ECO:0007669"/>
    <property type="project" value="UniProtKB-EC"/>
</dbReference>
<keyword evidence="9" id="KW-1185">Reference proteome</keyword>
<dbReference type="RefSeq" id="XP_013341484.1">
    <property type="nucleotide sequence ID" value="XM_013486030.1"/>
</dbReference>
<reference evidence="8 9" key="1">
    <citation type="journal article" date="2014" name="BMC Genomics">
        <title>Genome sequencing of four Aureobasidium pullulans varieties: biotechnological potential, stress tolerance, and description of new species.</title>
        <authorList>
            <person name="Gostin Ar C."/>
            <person name="Ohm R.A."/>
            <person name="Kogej T."/>
            <person name="Sonjak S."/>
            <person name="Turk M."/>
            <person name="Zajc J."/>
            <person name="Zalar P."/>
            <person name="Grube M."/>
            <person name="Sun H."/>
            <person name="Han J."/>
            <person name="Sharma A."/>
            <person name="Chiniquy J."/>
            <person name="Ngan C.Y."/>
            <person name="Lipzen A."/>
            <person name="Barry K."/>
            <person name="Grigoriev I.V."/>
            <person name="Gunde-Cimerman N."/>
        </authorList>
    </citation>
    <scope>NUCLEOTIDE SEQUENCE [LARGE SCALE GENOMIC DNA]</scope>
    <source>
        <strain evidence="8 9">EXF-2481</strain>
    </source>
</reference>
<dbReference type="AlphaFoldDB" id="A0A074Y5D6"/>
<protein>
    <recommendedName>
        <fullName evidence="3">beta-glucosidase</fullName>
        <ecNumber evidence="3">3.2.1.21</ecNumber>
    </recommendedName>
</protein>
<dbReference type="SUPFAM" id="SSF52279">
    <property type="entry name" value="Beta-D-glucan exohydrolase, C-terminal domain"/>
    <property type="match status" value="1"/>
</dbReference>
<dbReference type="PANTHER" id="PTHR42715:SF3">
    <property type="entry name" value="BETA-GLUCOSIDASE B-RELATED"/>
    <property type="match status" value="1"/>
</dbReference>
<dbReference type="STRING" id="1043005.A0A074Y5D6"/>
<dbReference type="HOGENOM" id="CLU_1266653_0_0_1"/>
<evidence type="ECO:0000313" key="8">
    <source>
        <dbReference type="EMBL" id="KEQ93013.1"/>
    </source>
</evidence>
<keyword evidence="4" id="KW-0378">Hydrolase</keyword>
<dbReference type="InParanoid" id="A0A074Y5D6"/>
<dbReference type="Pfam" id="PF01915">
    <property type="entry name" value="Glyco_hydro_3_C"/>
    <property type="match status" value="1"/>
</dbReference>
<dbReference type="Proteomes" id="UP000030641">
    <property type="component" value="Unassembled WGS sequence"/>
</dbReference>
<dbReference type="OrthoDB" id="47059at2759"/>
<evidence type="ECO:0000256" key="4">
    <source>
        <dbReference type="ARBA" id="ARBA00022801"/>
    </source>
</evidence>
<dbReference type="EC" id="3.2.1.21" evidence="3"/>
<sequence length="218" mass="23205">MAKYRLEDPNKVDSVQTVQACRYMSLGQAPSSRVFLEGIYTPGESGCHQLELSSIGFATLSINDTLVACTEGDTVDPVAFLQENAEGTRESFTFGQGRSCLSKLEVRQSPNTSGFLLRNGAMGISLGLMEQSVVESDLLAPAVEAARNAEVAVAFVGNTTAWESEDRDMDSTNLPVNNSQDELVAAVAEANPNTIVVISTGVPVVTPWISSVKAVIQT</sequence>
<accession>A0A074Y5D6</accession>
<evidence type="ECO:0000256" key="6">
    <source>
        <dbReference type="ARBA" id="ARBA00023295"/>
    </source>
</evidence>
<dbReference type="Gene3D" id="3.40.50.1700">
    <property type="entry name" value="Glycoside hydrolase family 3 C-terminal domain"/>
    <property type="match status" value="1"/>
</dbReference>
<dbReference type="GO" id="GO:0009251">
    <property type="term" value="P:glucan catabolic process"/>
    <property type="evidence" value="ECO:0007669"/>
    <property type="project" value="TreeGrafter"/>
</dbReference>
<comment type="catalytic activity">
    <reaction evidence="1">
        <text>Hydrolysis of terminal, non-reducing beta-D-glucosyl residues with release of beta-D-glucose.</text>
        <dbReference type="EC" id="3.2.1.21"/>
    </reaction>
</comment>
<dbReference type="InterPro" id="IPR002772">
    <property type="entry name" value="Glyco_hydro_3_C"/>
</dbReference>
<dbReference type="InterPro" id="IPR036881">
    <property type="entry name" value="Glyco_hydro_3_C_sf"/>
</dbReference>
<keyword evidence="6" id="KW-0326">Glycosidase</keyword>
<keyword evidence="5" id="KW-0119">Carbohydrate metabolism</keyword>
<evidence type="ECO:0000259" key="7">
    <source>
        <dbReference type="Pfam" id="PF01915"/>
    </source>
</evidence>
<dbReference type="Gene3D" id="2.60.120.260">
    <property type="entry name" value="Galactose-binding domain-like"/>
    <property type="match status" value="1"/>
</dbReference>
<organism evidence="8 9">
    <name type="scientific">Aureobasidium subglaciale (strain EXF-2481)</name>
    <name type="common">Aureobasidium pullulans var. subglaciale</name>
    <dbReference type="NCBI Taxonomy" id="1043005"/>
    <lineage>
        <taxon>Eukaryota</taxon>
        <taxon>Fungi</taxon>
        <taxon>Dikarya</taxon>
        <taxon>Ascomycota</taxon>
        <taxon>Pezizomycotina</taxon>
        <taxon>Dothideomycetes</taxon>
        <taxon>Dothideomycetidae</taxon>
        <taxon>Dothideales</taxon>
        <taxon>Saccotheciaceae</taxon>
        <taxon>Aureobasidium</taxon>
    </lineage>
</organism>
<gene>
    <name evidence="8" type="ORF">AUEXF2481DRAFT_6977</name>
</gene>
<dbReference type="GeneID" id="25370768"/>
<proteinExistence type="inferred from homology"/>